<dbReference type="InterPro" id="IPR022813">
    <property type="entry name" value="SecD/SecF_arch_bac"/>
</dbReference>
<dbReference type="GO" id="GO:0043952">
    <property type="term" value="P:protein transport by the Sec complex"/>
    <property type="evidence" value="ECO:0007669"/>
    <property type="project" value="UniProtKB-UniRule"/>
</dbReference>
<feature type="transmembrane region" description="Helical" evidence="9">
    <location>
        <begin position="373"/>
        <end position="393"/>
    </location>
</feature>
<gene>
    <name evidence="9" type="primary">secD</name>
    <name evidence="13" type="ORF">A3C89_02790</name>
</gene>
<feature type="transmembrane region" description="Helical" evidence="9">
    <location>
        <begin position="399"/>
        <end position="420"/>
    </location>
</feature>
<dbReference type="InterPro" id="IPR055344">
    <property type="entry name" value="SecD_SecF_C_bact"/>
</dbReference>
<dbReference type="HAMAP" id="MF_01463_B">
    <property type="entry name" value="SecD_B"/>
    <property type="match status" value="1"/>
</dbReference>
<evidence type="ECO:0000256" key="4">
    <source>
        <dbReference type="ARBA" id="ARBA00022692"/>
    </source>
</evidence>
<comment type="subcellular location">
    <subcellularLocation>
        <location evidence="1 9">Cell membrane</location>
        <topology evidence="1 9">Multi-pass membrane protein</topology>
    </subcellularLocation>
</comment>
<dbReference type="PANTHER" id="PTHR30081">
    <property type="entry name" value="PROTEIN-EXPORT MEMBRANE PROTEIN SEC"/>
    <property type="match status" value="1"/>
</dbReference>
<evidence type="ECO:0000256" key="9">
    <source>
        <dbReference type="HAMAP-Rule" id="MF_01463"/>
    </source>
</evidence>
<evidence type="ECO:0000256" key="7">
    <source>
        <dbReference type="ARBA" id="ARBA00023010"/>
    </source>
</evidence>
<feature type="transmembrane region" description="Helical" evidence="9">
    <location>
        <begin position="447"/>
        <end position="466"/>
    </location>
</feature>
<dbReference type="InterPro" id="IPR048631">
    <property type="entry name" value="SecD_1st"/>
</dbReference>
<keyword evidence="3 9" id="KW-1003">Cell membrane</keyword>
<evidence type="ECO:0000259" key="10">
    <source>
        <dbReference type="Pfam" id="PF02355"/>
    </source>
</evidence>
<dbReference type="PANTHER" id="PTHR30081:SF1">
    <property type="entry name" value="PROTEIN TRANSLOCASE SUBUNIT SECD"/>
    <property type="match status" value="1"/>
</dbReference>
<keyword evidence="4 9" id="KW-0812">Transmembrane</keyword>
<organism evidence="13 14">
    <name type="scientific">Candidatus Kaiserbacteria bacterium RIFCSPHIGHO2_02_FULL_50_50</name>
    <dbReference type="NCBI Taxonomy" id="1798492"/>
    <lineage>
        <taxon>Bacteria</taxon>
        <taxon>Candidatus Kaiseribacteriota</taxon>
    </lineage>
</organism>
<evidence type="ECO:0000256" key="8">
    <source>
        <dbReference type="ARBA" id="ARBA00023136"/>
    </source>
</evidence>
<feature type="domain" description="SecDF P1 head subdomain" evidence="12">
    <location>
        <begin position="228"/>
        <end position="327"/>
    </location>
</feature>
<feature type="transmembrane region" description="Helical" evidence="9">
    <location>
        <begin position="20"/>
        <end position="36"/>
    </location>
</feature>
<dbReference type="GO" id="GO:0015450">
    <property type="term" value="F:protein-transporting ATPase activity"/>
    <property type="evidence" value="ECO:0007669"/>
    <property type="project" value="InterPro"/>
</dbReference>
<name>A0A1F6DEE6_9BACT</name>
<evidence type="ECO:0000259" key="12">
    <source>
        <dbReference type="Pfam" id="PF22599"/>
    </source>
</evidence>
<dbReference type="Pfam" id="PF22599">
    <property type="entry name" value="SecDF_P1_head"/>
    <property type="match status" value="1"/>
</dbReference>
<comment type="function">
    <text evidence="9">Part of the Sec protein translocase complex. Interacts with the SecYEG preprotein conducting channel. SecDF uses the proton motive force (PMF) to complete protein translocation after the ATP-dependent function of SecA.</text>
</comment>
<dbReference type="NCBIfam" id="TIGR00916">
    <property type="entry name" value="2A0604s01"/>
    <property type="match status" value="1"/>
</dbReference>
<dbReference type="Gene3D" id="3.30.1360.200">
    <property type="match status" value="1"/>
</dbReference>
<reference evidence="13 14" key="1">
    <citation type="journal article" date="2016" name="Nat. Commun.">
        <title>Thousands of microbial genomes shed light on interconnected biogeochemical processes in an aquifer system.</title>
        <authorList>
            <person name="Anantharaman K."/>
            <person name="Brown C.T."/>
            <person name="Hug L.A."/>
            <person name="Sharon I."/>
            <person name="Castelle C.J."/>
            <person name="Probst A.J."/>
            <person name="Thomas B.C."/>
            <person name="Singh A."/>
            <person name="Wilkins M.J."/>
            <person name="Karaoz U."/>
            <person name="Brodie E.L."/>
            <person name="Williams K.H."/>
            <person name="Hubbard S.S."/>
            <person name="Banfield J.F."/>
        </authorList>
    </citation>
    <scope>NUCLEOTIDE SEQUENCE [LARGE SCALE GENOMIC DNA]</scope>
</reference>
<dbReference type="Pfam" id="PF02355">
    <property type="entry name" value="SecD_SecF_C"/>
    <property type="match status" value="1"/>
</dbReference>
<dbReference type="Gene3D" id="1.20.1640.10">
    <property type="entry name" value="Multidrug efflux transporter AcrB transmembrane domain"/>
    <property type="match status" value="1"/>
</dbReference>
<feature type="transmembrane region" description="Helical" evidence="9">
    <location>
        <begin position="472"/>
        <end position="491"/>
    </location>
</feature>
<evidence type="ECO:0000256" key="1">
    <source>
        <dbReference type="ARBA" id="ARBA00004651"/>
    </source>
</evidence>
<evidence type="ECO:0000256" key="2">
    <source>
        <dbReference type="ARBA" id="ARBA00022448"/>
    </source>
</evidence>
<keyword evidence="6 9" id="KW-1133">Transmembrane helix</keyword>
<dbReference type="Gene3D" id="3.30.70.3400">
    <property type="match status" value="1"/>
</dbReference>
<evidence type="ECO:0000256" key="6">
    <source>
        <dbReference type="ARBA" id="ARBA00022989"/>
    </source>
</evidence>
<accession>A0A1F6DEE6</accession>
<sequence>MRMHKEEKQKWYKNKDLTTGLIWLGLGLILTVGTFVSAESGGRFVIAIGPLIYGVYRLSKANTSFGIRAFHAFVVVALIGTLGYFTYGAITGTNSYAFKRGLDIAGGTQLTYVANTDGVDPAEAKELMDVLRDVIEKRINVFGVSEPLVYTETGSKLSDGPAYRLVVELPGVTNIDDAVAQIGATPHLEFKLVSQDKDVLAAQQKFNEGKYTELTEEEFAMLDKVFAVTGLTGRYVTSAQVAFSQGQGGLSEPVVNLTFNDEGSKLFADITGAHVGEQLAIFLDGQLLSAPTINEQIAGGTAVVSGNFTLQGAKDLANSLAFGSLPIAIELASTQIIDATLGAAVINDGVRAGLIGFGLIALLLVLWYRATGIVSVAALAAYVAIMLALTLTIPVTLTAAGIAGLVLSIGIAIDANVLIFERFKEEFRAGASVHDALQVSFTRAWPAIRDGNVTTLFAAVVLYWFGTSFVQGFAFMLILGTLVSIVSAMLITRAFARLLPDIHVHDKTFISKLLNIGA</sequence>
<keyword evidence="7 9" id="KW-0811">Translocation</keyword>
<evidence type="ECO:0000256" key="3">
    <source>
        <dbReference type="ARBA" id="ARBA00022475"/>
    </source>
</evidence>
<keyword evidence="2 9" id="KW-0813">Transport</keyword>
<dbReference type="InterPro" id="IPR005791">
    <property type="entry name" value="SecD"/>
</dbReference>
<feature type="domain" description="Protein translocase subunit SecDF P1" evidence="11">
    <location>
        <begin position="131"/>
        <end position="194"/>
    </location>
</feature>
<dbReference type="Pfam" id="PF21760">
    <property type="entry name" value="SecD_1st"/>
    <property type="match status" value="1"/>
</dbReference>
<keyword evidence="8 9" id="KW-0472">Membrane</keyword>
<evidence type="ECO:0000259" key="11">
    <source>
        <dbReference type="Pfam" id="PF21760"/>
    </source>
</evidence>
<dbReference type="Proteomes" id="UP000178794">
    <property type="component" value="Unassembled WGS sequence"/>
</dbReference>
<evidence type="ECO:0000256" key="5">
    <source>
        <dbReference type="ARBA" id="ARBA00022927"/>
    </source>
</evidence>
<protein>
    <recommendedName>
        <fullName evidence="9">Protein translocase subunit SecD</fullName>
    </recommendedName>
</protein>
<proteinExistence type="inferred from homology"/>
<dbReference type="NCBIfam" id="TIGR01129">
    <property type="entry name" value="secD"/>
    <property type="match status" value="1"/>
</dbReference>
<dbReference type="EMBL" id="MFLF01000016">
    <property type="protein sequence ID" value="OGG59402.1"/>
    <property type="molecule type" value="Genomic_DNA"/>
</dbReference>
<dbReference type="GO" id="GO:0005886">
    <property type="term" value="C:plasma membrane"/>
    <property type="evidence" value="ECO:0007669"/>
    <property type="project" value="UniProtKB-SubCell"/>
</dbReference>
<dbReference type="InterPro" id="IPR048634">
    <property type="entry name" value="SecD_SecF_C"/>
</dbReference>
<dbReference type="AlphaFoldDB" id="A0A1F6DEE6"/>
<dbReference type="GO" id="GO:0065002">
    <property type="term" value="P:intracellular protein transmembrane transport"/>
    <property type="evidence" value="ECO:0007669"/>
    <property type="project" value="UniProtKB-UniRule"/>
</dbReference>
<dbReference type="STRING" id="1798492.A3C89_02790"/>
<dbReference type="GO" id="GO:0006605">
    <property type="term" value="P:protein targeting"/>
    <property type="evidence" value="ECO:0007669"/>
    <property type="project" value="UniProtKB-UniRule"/>
</dbReference>
<keyword evidence="5 9" id="KW-0653">Protein transport</keyword>
<feature type="domain" description="Protein export membrane protein SecD/SecF C-terminal" evidence="10">
    <location>
        <begin position="329"/>
        <end position="497"/>
    </location>
</feature>
<feature type="transmembrane region" description="Helical" evidence="9">
    <location>
        <begin position="349"/>
        <end position="368"/>
    </location>
</feature>
<feature type="transmembrane region" description="Helical" evidence="9">
    <location>
        <begin position="70"/>
        <end position="90"/>
    </location>
</feature>
<dbReference type="InterPro" id="IPR054384">
    <property type="entry name" value="SecDF_P1_head"/>
</dbReference>
<feature type="transmembrane region" description="Helical" evidence="9">
    <location>
        <begin position="42"/>
        <end position="58"/>
    </location>
</feature>
<evidence type="ECO:0000313" key="14">
    <source>
        <dbReference type="Proteomes" id="UP000178794"/>
    </source>
</evidence>
<comment type="similarity">
    <text evidence="9">Belongs to the SecD/SecF family. SecD subfamily.</text>
</comment>
<evidence type="ECO:0000313" key="13">
    <source>
        <dbReference type="EMBL" id="OGG59402.1"/>
    </source>
</evidence>
<dbReference type="SUPFAM" id="SSF82866">
    <property type="entry name" value="Multidrug efflux transporter AcrB transmembrane domain"/>
    <property type="match status" value="1"/>
</dbReference>
<comment type="caution">
    <text evidence="13">The sequence shown here is derived from an EMBL/GenBank/DDBJ whole genome shotgun (WGS) entry which is preliminary data.</text>
</comment>
<comment type="subunit">
    <text evidence="9">Forms a complex with SecF. Part of the essential Sec protein translocation apparatus which comprises SecA, SecYEG and auxiliary proteins SecDF. Other proteins may also be involved.</text>
</comment>
<comment type="caution">
    <text evidence="9">Lacks conserved residue(s) required for the propagation of feature annotation.</text>
</comment>